<evidence type="ECO:0000313" key="2">
    <source>
        <dbReference type="EMBL" id="SSX23383.1"/>
    </source>
</evidence>
<protein>
    <submittedName>
        <fullName evidence="1">CSON008909 protein</fullName>
    </submittedName>
</protein>
<dbReference type="VEuPathDB" id="VectorBase:CSON008909"/>
<gene>
    <name evidence="1" type="primary">CSON008909</name>
</gene>
<dbReference type="EMBL" id="UFQT01000342">
    <property type="protein sequence ID" value="SSX23383.1"/>
    <property type="molecule type" value="Genomic_DNA"/>
</dbReference>
<evidence type="ECO:0000313" key="1">
    <source>
        <dbReference type="EMBL" id="SSX03016.1"/>
    </source>
</evidence>
<dbReference type="AlphaFoldDB" id="A0A336KDT9"/>
<proteinExistence type="predicted"/>
<dbReference type="EMBL" id="UFQS01000342">
    <property type="protein sequence ID" value="SSX03016.1"/>
    <property type="molecule type" value="Genomic_DNA"/>
</dbReference>
<organism evidence="1">
    <name type="scientific">Culicoides sonorensis</name>
    <name type="common">Biting midge</name>
    <dbReference type="NCBI Taxonomy" id="179676"/>
    <lineage>
        <taxon>Eukaryota</taxon>
        <taxon>Metazoa</taxon>
        <taxon>Ecdysozoa</taxon>
        <taxon>Arthropoda</taxon>
        <taxon>Hexapoda</taxon>
        <taxon>Insecta</taxon>
        <taxon>Pterygota</taxon>
        <taxon>Neoptera</taxon>
        <taxon>Endopterygota</taxon>
        <taxon>Diptera</taxon>
        <taxon>Nematocera</taxon>
        <taxon>Chironomoidea</taxon>
        <taxon>Ceratopogonidae</taxon>
        <taxon>Ceratopogoninae</taxon>
        <taxon>Culicoides</taxon>
        <taxon>Monoculicoides</taxon>
    </lineage>
</organism>
<sequence>MVLYNLFQSHISFLREIHFCFSFSVKRVWVHIFGPSFPFCGVIVSRDYFGENFQYYAEKISKYVQKYSRERQQIRNDLH</sequence>
<name>A0A336KDT9_CULSO</name>
<reference evidence="1" key="1">
    <citation type="submission" date="2018-04" db="EMBL/GenBank/DDBJ databases">
        <authorList>
            <person name="Go L.Y."/>
            <person name="Mitchell J.A."/>
        </authorList>
    </citation>
    <scope>NUCLEOTIDE SEQUENCE</scope>
    <source>
        <tissue evidence="1">Whole organism</tissue>
    </source>
</reference>
<reference evidence="2" key="2">
    <citation type="submission" date="2018-07" db="EMBL/GenBank/DDBJ databases">
        <authorList>
            <person name="Quirk P.G."/>
            <person name="Krulwich T.A."/>
        </authorList>
    </citation>
    <scope>NUCLEOTIDE SEQUENCE</scope>
</reference>
<accession>A0A336KDT9</accession>